<name>A0A0G4HIV3_9ALVE</name>
<evidence type="ECO:0000313" key="1">
    <source>
        <dbReference type="EMBL" id="CEM44105.1"/>
    </source>
</evidence>
<organism evidence="1">
    <name type="scientific">Chromera velia CCMP2878</name>
    <dbReference type="NCBI Taxonomy" id="1169474"/>
    <lineage>
        <taxon>Eukaryota</taxon>
        <taxon>Sar</taxon>
        <taxon>Alveolata</taxon>
        <taxon>Colpodellida</taxon>
        <taxon>Chromeraceae</taxon>
        <taxon>Chromera</taxon>
    </lineage>
</organism>
<evidence type="ECO:0008006" key="2">
    <source>
        <dbReference type="Google" id="ProtNLM"/>
    </source>
</evidence>
<sequence length="157" mass="17869">MLPEVLNKEEETTLVDIAARTLAPFLGREGSDLVLCQNNANDSPWVNFYTRAGRLEIHPDFKKSEFFSEPEKVFTVLFALRTSGECLDFWRGSSPEEMKKRKPDLRISLKSGTFVAFRGNVYHCPQAAKREGRMTCTFAFVCAEQADRYAKYGVEAK</sequence>
<dbReference type="EMBL" id="CDMZ01002839">
    <property type="protein sequence ID" value="CEM44105.1"/>
    <property type="molecule type" value="Genomic_DNA"/>
</dbReference>
<accession>A0A0G4HIV3</accession>
<dbReference type="VEuPathDB" id="CryptoDB:Cvel_28032"/>
<reference evidence="1" key="1">
    <citation type="submission" date="2014-11" db="EMBL/GenBank/DDBJ databases">
        <authorList>
            <person name="Otto D Thomas"/>
            <person name="Naeem Raeece"/>
        </authorList>
    </citation>
    <scope>NUCLEOTIDE SEQUENCE</scope>
</reference>
<gene>
    <name evidence="1" type="ORF">Cvel_28032</name>
</gene>
<protein>
    <recommendedName>
        <fullName evidence="2">Prolyl 4-hydroxylase alpha subunit Fe(2+) 2OG dioxygenase domain-containing protein</fullName>
    </recommendedName>
</protein>
<dbReference type="AlphaFoldDB" id="A0A0G4HIV3"/>
<proteinExistence type="predicted"/>